<feature type="domain" description="Homeobox" evidence="11">
    <location>
        <begin position="9"/>
        <end position="71"/>
    </location>
</feature>
<sequence>MFGSFRQQSNDKRPRTVFTDDQLKGLESSWDSGLYNTRDKASVSTLADNLALTEQQVKDWIGNKRAKLKRSSNVTQTLIATKAPVMKGPTAYNLFCKGKSLVVKEQQMWTIHLQAVHFRNGQKIGKNVKYADRTKLKKHHLKLISQSCDILGSLGIHVGGLFVDTDGCTGVFGSNNAHGFFLQSGIRENFESQMRESQSHREADLDHRNAVNLVRKTFNDCWEKATGKRQVPYKAIKKKQYRLEVKNLPSGIKFRDPSCMGLKTLKSIMSVKDLEIIVLSQPSNTPVLGNEGGPTETDGPEKLENEVIIPSLSGPTETAVSDTESMIPSLSKDDVDILLGDVGSRKLPETNEVSVEPSSSKIYAVEKILQRRKRGKRRELLIKWKNFDKPTWEPEKNLVS</sequence>
<dbReference type="InterPro" id="IPR001356">
    <property type="entry name" value="HD"/>
</dbReference>
<evidence type="ECO:0000313" key="13">
    <source>
        <dbReference type="Proteomes" id="UP001634394"/>
    </source>
</evidence>
<dbReference type="SUPFAM" id="SSF46689">
    <property type="entry name" value="Homeodomain-like"/>
    <property type="match status" value="1"/>
</dbReference>
<dbReference type="Gene3D" id="1.10.10.60">
    <property type="entry name" value="Homeodomain-like"/>
    <property type="match status" value="1"/>
</dbReference>
<dbReference type="PANTHER" id="PTHR24339">
    <property type="entry name" value="HOMEOBOX PROTEIN EMX-RELATED"/>
    <property type="match status" value="1"/>
</dbReference>
<evidence type="ECO:0000256" key="4">
    <source>
        <dbReference type="ARBA" id="ARBA00023125"/>
    </source>
</evidence>
<dbReference type="PROSITE" id="PS51139">
    <property type="entry name" value="GTF2I"/>
    <property type="match status" value="1"/>
</dbReference>
<keyword evidence="4 8" id="KW-0238">DNA-binding</keyword>
<evidence type="ECO:0000313" key="12">
    <source>
        <dbReference type="EMBL" id="KAL3859477.1"/>
    </source>
</evidence>
<dbReference type="GO" id="GO:0005634">
    <property type="term" value="C:nucleus"/>
    <property type="evidence" value="ECO:0007669"/>
    <property type="project" value="UniProtKB-SubCell"/>
</dbReference>
<protein>
    <recommendedName>
        <fullName evidence="14">Chromo domain-containing protein</fullName>
    </recommendedName>
</protein>
<keyword evidence="13" id="KW-1185">Reference proteome</keyword>
<evidence type="ECO:0000256" key="5">
    <source>
        <dbReference type="ARBA" id="ARBA00023155"/>
    </source>
</evidence>
<keyword evidence="3" id="KW-0805">Transcription regulation</keyword>
<dbReference type="SMART" id="SM00298">
    <property type="entry name" value="CHROMO"/>
    <property type="match status" value="1"/>
</dbReference>
<dbReference type="Gene3D" id="2.40.50.40">
    <property type="match status" value="1"/>
</dbReference>
<comment type="subcellular location">
    <subcellularLocation>
        <location evidence="1 8 9">Nucleus</location>
    </subcellularLocation>
</comment>
<accession>A0ABD3VG10</accession>
<evidence type="ECO:0000256" key="2">
    <source>
        <dbReference type="ARBA" id="ARBA00022737"/>
    </source>
</evidence>
<dbReference type="PROSITE" id="PS50071">
    <property type="entry name" value="HOMEOBOX_2"/>
    <property type="match status" value="1"/>
</dbReference>
<dbReference type="Pfam" id="PF00385">
    <property type="entry name" value="Chromo"/>
    <property type="match status" value="1"/>
</dbReference>
<evidence type="ECO:0008006" key="14">
    <source>
        <dbReference type="Google" id="ProtNLM"/>
    </source>
</evidence>
<dbReference type="CDD" id="cd00086">
    <property type="entry name" value="homeodomain"/>
    <property type="match status" value="1"/>
</dbReference>
<evidence type="ECO:0000256" key="3">
    <source>
        <dbReference type="ARBA" id="ARBA00023015"/>
    </source>
</evidence>
<dbReference type="Gene3D" id="3.90.1460.10">
    <property type="entry name" value="GTF2I-like"/>
    <property type="match status" value="1"/>
</dbReference>
<keyword evidence="2" id="KW-0677">Repeat</keyword>
<dbReference type="SUPFAM" id="SSF117773">
    <property type="entry name" value="GTF2I-like repeat"/>
    <property type="match status" value="1"/>
</dbReference>
<dbReference type="SUPFAM" id="SSF54160">
    <property type="entry name" value="Chromo domain-like"/>
    <property type="match status" value="1"/>
</dbReference>
<dbReference type="SMART" id="SM00389">
    <property type="entry name" value="HOX"/>
    <property type="match status" value="1"/>
</dbReference>
<dbReference type="InterPro" id="IPR016197">
    <property type="entry name" value="Chromo-like_dom_sf"/>
</dbReference>
<evidence type="ECO:0000256" key="6">
    <source>
        <dbReference type="ARBA" id="ARBA00023163"/>
    </source>
</evidence>
<feature type="DNA-binding region" description="Homeobox" evidence="8">
    <location>
        <begin position="11"/>
        <end position="72"/>
    </location>
</feature>
<dbReference type="InterPro" id="IPR000953">
    <property type="entry name" value="Chromo/chromo_shadow_dom"/>
</dbReference>
<dbReference type="AlphaFoldDB" id="A0ABD3VG10"/>
<dbReference type="InterPro" id="IPR004212">
    <property type="entry name" value="GTF2I"/>
</dbReference>
<organism evidence="12 13">
    <name type="scientific">Sinanodonta woodiana</name>
    <name type="common">Chinese pond mussel</name>
    <name type="synonym">Anodonta woodiana</name>
    <dbReference type="NCBI Taxonomy" id="1069815"/>
    <lineage>
        <taxon>Eukaryota</taxon>
        <taxon>Metazoa</taxon>
        <taxon>Spiralia</taxon>
        <taxon>Lophotrochozoa</taxon>
        <taxon>Mollusca</taxon>
        <taxon>Bivalvia</taxon>
        <taxon>Autobranchia</taxon>
        <taxon>Heteroconchia</taxon>
        <taxon>Palaeoheterodonta</taxon>
        <taxon>Unionida</taxon>
        <taxon>Unionoidea</taxon>
        <taxon>Unionidae</taxon>
        <taxon>Unioninae</taxon>
        <taxon>Sinanodonta</taxon>
    </lineage>
</organism>
<keyword evidence="7 8" id="KW-0539">Nucleus</keyword>
<evidence type="ECO:0000259" key="11">
    <source>
        <dbReference type="PROSITE" id="PS50071"/>
    </source>
</evidence>
<evidence type="ECO:0000256" key="7">
    <source>
        <dbReference type="ARBA" id="ARBA00023242"/>
    </source>
</evidence>
<evidence type="ECO:0000256" key="8">
    <source>
        <dbReference type="PROSITE-ProRule" id="PRU00108"/>
    </source>
</evidence>
<dbReference type="EMBL" id="JBJQND010000012">
    <property type="protein sequence ID" value="KAL3859477.1"/>
    <property type="molecule type" value="Genomic_DNA"/>
</dbReference>
<dbReference type="Pfam" id="PF00046">
    <property type="entry name" value="Homeodomain"/>
    <property type="match status" value="1"/>
</dbReference>
<evidence type="ECO:0000256" key="9">
    <source>
        <dbReference type="RuleBase" id="RU000682"/>
    </source>
</evidence>
<dbReference type="InterPro" id="IPR023780">
    <property type="entry name" value="Chromo_domain"/>
</dbReference>
<dbReference type="InterPro" id="IPR050877">
    <property type="entry name" value="EMX-VAX-Noto_Homeobox_TFs"/>
</dbReference>
<dbReference type="PROSITE" id="PS50013">
    <property type="entry name" value="CHROMO_2"/>
    <property type="match status" value="1"/>
</dbReference>
<evidence type="ECO:0000259" key="10">
    <source>
        <dbReference type="PROSITE" id="PS50013"/>
    </source>
</evidence>
<dbReference type="Pfam" id="PF02946">
    <property type="entry name" value="GTF2I"/>
    <property type="match status" value="1"/>
</dbReference>
<reference evidence="12 13" key="1">
    <citation type="submission" date="2024-11" db="EMBL/GenBank/DDBJ databases">
        <title>Chromosome-level genome assembly of the freshwater bivalve Anodonta woodiana.</title>
        <authorList>
            <person name="Chen X."/>
        </authorList>
    </citation>
    <scope>NUCLEOTIDE SEQUENCE [LARGE SCALE GENOMIC DNA]</scope>
    <source>
        <strain evidence="12">MN2024</strain>
        <tissue evidence="12">Gills</tissue>
    </source>
</reference>
<comment type="caution">
    <text evidence="12">The sequence shown here is derived from an EMBL/GenBank/DDBJ whole genome shotgun (WGS) entry which is preliminary data.</text>
</comment>
<dbReference type="InterPro" id="IPR009057">
    <property type="entry name" value="Homeodomain-like_sf"/>
</dbReference>
<dbReference type="Proteomes" id="UP001634394">
    <property type="component" value="Unassembled WGS sequence"/>
</dbReference>
<name>A0ABD3VG10_SINWO</name>
<dbReference type="PANTHER" id="PTHR24339:SF28">
    <property type="entry name" value="E5-RELATED"/>
    <property type="match status" value="1"/>
</dbReference>
<feature type="domain" description="Chromo" evidence="10">
    <location>
        <begin position="363"/>
        <end position="400"/>
    </location>
</feature>
<keyword evidence="5 8" id="KW-0371">Homeobox</keyword>
<dbReference type="InterPro" id="IPR036647">
    <property type="entry name" value="GTF2I-like_rpt_sf"/>
</dbReference>
<keyword evidence="6" id="KW-0804">Transcription</keyword>
<evidence type="ECO:0000256" key="1">
    <source>
        <dbReference type="ARBA" id="ARBA00004123"/>
    </source>
</evidence>
<dbReference type="GO" id="GO:0003677">
    <property type="term" value="F:DNA binding"/>
    <property type="evidence" value="ECO:0007669"/>
    <property type="project" value="UniProtKB-UniRule"/>
</dbReference>
<gene>
    <name evidence="12" type="ORF">ACJMK2_009697</name>
</gene>
<proteinExistence type="predicted"/>